<dbReference type="Gene3D" id="1.10.357.30">
    <property type="entry name" value="Exocyst complex subunit Sec15 C-terminal domain, N-terminal subdomain"/>
    <property type="match status" value="1"/>
</dbReference>
<dbReference type="PhylomeDB" id="A0A061BBV1"/>
<dbReference type="InterPro" id="IPR042044">
    <property type="entry name" value="EXOC6PINT-1/Sec15/Tip20_C_dom2"/>
</dbReference>
<organism evidence="8">
    <name type="scientific">Cyberlindnera fabianii</name>
    <name type="common">Yeast</name>
    <name type="synonym">Hansenula fabianii</name>
    <dbReference type="NCBI Taxonomy" id="36022"/>
    <lineage>
        <taxon>Eukaryota</taxon>
        <taxon>Fungi</taxon>
        <taxon>Dikarya</taxon>
        <taxon>Ascomycota</taxon>
        <taxon>Saccharomycotina</taxon>
        <taxon>Saccharomycetes</taxon>
        <taxon>Phaffomycetales</taxon>
        <taxon>Phaffomycetaceae</taxon>
        <taxon>Cyberlindnera</taxon>
    </lineage>
</organism>
<dbReference type="VEuPathDB" id="FungiDB:BON22_1172"/>
<dbReference type="Pfam" id="PF20651">
    <property type="entry name" value="EXOC6_Sec15_N"/>
    <property type="match status" value="1"/>
</dbReference>
<evidence type="ECO:0000256" key="3">
    <source>
        <dbReference type="ARBA" id="ARBA00022483"/>
    </source>
</evidence>
<evidence type="ECO:0000259" key="6">
    <source>
        <dbReference type="Pfam" id="PF04091"/>
    </source>
</evidence>
<keyword evidence="4" id="KW-0175">Coiled coil</keyword>
<comment type="similarity">
    <text evidence="1 5">Belongs to the SEC15 family.</text>
</comment>
<dbReference type="GO" id="GO:0000145">
    <property type="term" value="C:exocyst"/>
    <property type="evidence" value="ECO:0007669"/>
    <property type="project" value="UniProtKB-UniRule"/>
</dbReference>
<dbReference type="PANTHER" id="PTHR12702:SF0">
    <property type="entry name" value="EXOCYST COMPLEX COMPONENT 6"/>
    <property type="match status" value="1"/>
</dbReference>
<proteinExistence type="inferred from homology"/>
<dbReference type="GO" id="GO:0016020">
    <property type="term" value="C:membrane"/>
    <property type="evidence" value="ECO:0007669"/>
    <property type="project" value="TreeGrafter"/>
</dbReference>
<keyword evidence="3 5" id="KW-0268">Exocytosis</keyword>
<dbReference type="GO" id="GO:0006893">
    <property type="term" value="P:Golgi to plasma membrane transport"/>
    <property type="evidence" value="ECO:0007669"/>
    <property type="project" value="TreeGrafter"/>
</dbReference>
<evidence type="ECO:0000313" key="8">
    <source>
        <dbReference type="EMBL" id="CDR45362.1"/>
    </source>
</evidence>
<dbReference type="PANTHER" id="PTHR12702">
    <property type="entry name" value="SEC15"/>
    <property type="match status" value="1"/>
</dbReference>
<dbReference type="Pfam" id="PF04091">
    <property type="entry name" value="Sec15_C"/>
    <property type="match status" value="1"/>
</dbReference>
<evidence type="ECO:0000259" key="7">
    <source>
        <dbReference type="Pfam" id="PF20651"/>
    </source>
</evidence>
<reference evidence="8" key="1">
    <citation type="journal article" date="2014" name="Genome Announc.">
        <title>Genome sequence of the yeast Cyberlindnera fabianii (Hansenula fabianii).</title>
        <authorList>
            <person name="Freel K.C."/>
            <person name="Sarilar V."/>
            <person name="Neuveglise C."/>
            <person name="Devillers H."/>
            <person name="Friedrich A."/>
            <person name="Schacherer J."/>
        </authorList>
    </citation>
    <scope>NUCLEOTIDE SEQUENCE</scope>
    <source>
        <strain evidence="8">YJS4271</strain>
    </source>
</reference>
<dbReference type="GO" id="GO:0090522">
    <property type="term" value="P:vesicle tethering involved in exocytosis"/>
    <property type="evidence" value="ECO:0007669"/>
    <property type="project" value="UniProtKB-UniRule"/>
</dbReference>
<protein>
    <recommendedName>
        <fullName evidence="5">Exocyst complex component SEC15</fullName>
    </recommendedName>
</protein>
<dbReference type="InterPro" id="IPR046361">
    <property type="entry name" value="EXOC6/Sec15_C"/>
</dbReference>
<feature type="domain" description="Exocyst complex subunit EXOC6/Sec15 C-terminal" evidence="6">
    <location>
        <begin position="416"/>
        <end position="762"/>
    </location>
</feature>
<dbReference type="Gene3D" id="1.20.58.670">
    <property type="entry name" value="Dsl1p vesicle tethering complex, Tip20p subunit, domain D"/>
    <property type="match status" value="1"/>
</dbReference>
<comment type="function">
    <text evidence="5">Component of the exocyst complex involved in the docking of exocytic vesicles with fusion sites on the plasma membrane.</text>
</comment>
<accession>A0A061BBV1</accession>
<name>A0A061BBV1_CYBFA</name>
<evidence type="ECO:0000256" key="5">
    <source>
        <dbReference type="PIRNR" id="PIRNR025007"/>
    </source>
</evidence>
<keyword evidence="2 5" id="KW-0813">Transport</keyword>
<feature type="domain" description="Exocyst complex component EXOC6/Sec15 N-terminal" evidence="7">
    <location>
        <begin position="55"/>
        <end position="222"/>
    </location>
</feature>
<dbReference type="InterPro" id="IPR042045">
    <property type="entry name" value="EXOC6/Sec15_C_dom1"/>
</dbReference>
<evidence type="ECO:0000256" key="2">
    <source>
        <dbReference type="ARBA" id="ARBA00022448"/>
    </source>
</evidence>
<evidence type="ECO:0000256" key="4">
    <source>
        <dbReference type="ARBA" id="ARBA00023054"/>
    </source>
</evidence>
<dbReference type="OrthoDB" id="10267033at2759"/>
<dbReference type="EMBL" id="LK052903">
    <property type="protein sequence ID" value="CDR45362.1"/>
    <property type="molecule type" value="Genomic_DNA"/>
</dbReference>
<evidence type="ECO:0000256" key="1">
    <source>
        <dbReference type="ARBA" id="ARBA00007944"/>
    </source>
</evidence>
<dbReference type="AlphaFoldDB" id="A0A061BBV1"/>
<sequence>MARVNGNGNGHKKVALLSETDTMGILSSSSYLDQLVPIIKTHLKNNSIGELLETLQGEAAKTDDRLAKTINDNQDKISLSATDIAGITKNAASMNEQILDINDHLAKTSNMTFEKKFQLLALKKNISKIHESEILINKILQVLELTDKTHELVKNDKFFQALKSLNDLNSLSKEFDRDFIFLNNINASVPILKNLIRDESLSLLKKRLGGLELKFEPLGQACREWFAMTIARFKQFKTTNKEFEDYKVNSPVEVSVRGLYLGAESTMPDQSDFINTGFIHDTLLIFKTLNQTDFLRMELNKEMNLRRDKIFYPFISSDSKNEAFGKYIRDPKNLQSFLDKLSGYLMFHKSISDKLPSIITMKTNDLWENLSAKIYPHLKNLVMNEILESGALVQVKQIIGNFYLTLEHLQFNTDHIYNVLVLSFKKYNQIIIHLFGKEFRNTAQEDDATPMSIFDLKLYKKISHVCWYKDERPDNELTFPLMLPFSAVYPMSCAQTRNFVANQTDFLDAYFKYDLNSLNRFIVENVDHVLLEVIDKHFEDLLGDSLSTEELAQNLINLEYFLIMSKEMSKFLSDKYEVPITLKAVDAFSETRKKTEESLFAMLDNKILDLLEMADWDWQTKHVNNETSDFITDMGFFLRNLFHSTLMKLPLSIRTLLLYRVFDLLAGEFMKELQAQPAVTKAALTNFDIDISYIENITRELNPTQTSRPGTNRESLLSMFLQLRQRINLMKIGHLEEYKDQPTRMRQFDQIKPDEAVQLVNKLRD</sequence>
<dbReference type="PIRSF" id="PIRSF025007">
    <property type="entry name" value="Sec15"/>
    <property type="match status" value="1"/>
</dbReference>
<gene>
    <name evidence="8" type="ORF">CYFA0S_18e00144g</name>
</gene>
<dbReference type="InterPro" id="IPR048359">
    <property type="entry name" value="EXOC6_Sec15_N"/>
</dbReference>
<dbReference type="GO" id="GO:0006886">
    <property type="term" value="P:intracellular protein transport"/>
    <property type="evidence" value="ECO:0007669"/>
    <property type="project" value="InterPro"/>
</dbReference>
<dbReference type="InterPro" id="IPR007225">
    <property type="entry name" value="EXOC6/Sec15"/>
</dbReference>